<dbReference type="EMBL" id="MH744423">
    <property type="protein sequence ID" value="AYD82051.1"/>
    <property type="molecule type" value="Genomic_DNA"/>
</dbReference>
<dbReference type="Pfam" id="PF19905">
    <property type="entry name" value="DUF6378"/>
    <property type="match status" value="1"/>
</dbReference>
<dbReference type="KEGG" id="vg:60321126"/>
<keyword evidence="4" id="KW-1185">Reference proteome</keyword>
<evidence type="ECO:0000256" key="1">
    <source>
        <dbReference type="SAM" id="MobiDB-lite"/>
    </source>
</evidence>
<feature type="region of interest" description="Disordered" evidence="1">
    <location>
        <begin position="1"/>
        <end position="55"/>
    </location>
</feature>
<name>A0A386K9I1_9CAUD</name>
<protein>
    <recommendedName>
        <fullName evidence="2">DUF6378 domain-containing protein</fullName>
    </recommendedName>
</protein>
<dbReference type="InterPro" id="IPR045958">
    <property type="entry name" value="DUF6378"/>
</dbReference>
<evidence type="ECO:0000313" key="3">
    <source>
        <dbReference type="EMBL" id="AYD82051.1"/>
    </source>
</evidence>
<organism evidence="3 4">
    <name type="scientific">Mycobacterium phage Saguaro</name>
    <dbReference type="NCBI Taxonomy" id="2315616"/>
    <lineage>
        <taxon>Viruses</taxon>
        <taxon>Duplodnaviria</taxon>
        <taxon>Heunggongvirae</taxon>
        <taxon>Uroviricota</taxon>
        <taxon>Caudoviricetes</taxon>
        <taxon>Bclasvirinae</taxon>
        <taxon>Saguarovirus</taxon>
        <taxon>Saguarovirus saguaro</taxon>
    </lineage>
</organism>
<gene>
    <name evidence="3" type="primary">57</name>
    <name evidence="3" type="ORF">SEA_SAGUARO_57</name>
</gene>
<evidence type="ECO:0000259" key="2">
    <source>
        <dbReference type="Pfam" id="PF19905"/>
    </source>
</evidence>
<accession>A0A386K9I1</accession>
<dbReference type="RefSeq" id="YP_009949720.1">
    <property type="nucleotide sequence ID" value="NC_051583.1"/>
</dbReference>
<dbReference type="GeneID" id="60321126"/>
<reference evidence="3 4" key="1">
    <citation type="submission" date="2018-08" db="EMBL/GenBank/DDBJ databases">
        <authorList>
            <person name="Washington J.M."/>
            <person name="Garlena R.A."/>
            <person name="Russell D.A."/>
            <person name="Pope W.H."/>
            <person name="Jacobs-Sera D."/>
            <person name="Hatfull G.F."/>
        </authorList>
    </citation>
    <scope>NUCLEOTIDE SEQUENCE [LARGE SCALE GENOMIC DNA]</scope>
</reference>
<sequence length="168" mass="17899">MSDPQLPLGSAPGDCTCPDMASLDANCPAHAPKVKSMYPEPPSLAERAAEGWTPDDGPTQLYADMPPITTAAERPADSRARREHIVNTALSLINGDRQDTYGDARTDFIRTGRMWAAVLGLPEVRPEQVALCMALVKVGRLCNSPAHLDSWIDAVGYLALGGDIATTA</sequence>
<evidence type="ECO:0000313" key="4">
    <source>
        <dbReference type="Proteomes" id="UP000269292"/>
    </source>
</evidence>
<proteinExistence type="predicted"/>
<feature type="domain" description="DUF6378" evidence="2">
    <location>
        <begin position="85"/>
        <end position="165"/>
    </location>
</feature>
<dbReference type="Proteomes" id="UP000269292">
    <property type="component" value="Segment"/>
</dbReference>